<evidence type="ECO:0000256" key="1">
    <source>
        <dbReference type="SAM" id="MobiDB-lite"/>
    </source>
</evidence>
<dbReference type="EMBL" id="BBYR01000045">
    <property type="protein sequence ID" value="GAP37337.1"/>
    <property type="molecule type" value="Genomic_DNA"/>
</dbReference>
<organism evidence="2 3">
    <name type="scientific">Piscinibacter sakaiensis</name>
    <name type="common">Ideonella sakaiensis</name>
    <dbReference type="NCBI Taxonomy" id="1547922"/>
    <lineage>
        <taxon>Bacteria</taxon>
        <taxon>Pseudomonadati</taxon>
        <taxon>Pseudomonadota</taxon>
        <taxon>Betaproteobacteria</taxon>
        <taxon>Burkholderiales</taxon>
        <taxon>Sphaerotilaceae</taxon>
        <taxon>Piscinibacter</taxon>
    </lineage>
</organism>
<dbReference type="STRING" id="1547922.ISF6_3192"/>
<accession>A0A0K8P3Z5</accession>
<protein>
    <recommendedName>
        <fullName evidence="4">Phage protein</fullName>
    </recommendedName>
</protein>
<evidence type="ECO:0008006" key="4">
    <source>
        <dbReference type="Google" id="ProtNLM"/>
    </source>
</evidence>
<feature type="region of interest" description="Disordered" evidence="1">
    <location>
        <begin position="1"/>
        <end position="22"/>
    </location>
</feature>
<reference evidence="3" key="1">
    <citation type="submission" date="2015-07" db="EMBL/GenBank/DDBJ databases">
        <title>Discovery of a poly(ethylene terephthalate assimilation.</title>
        <authorList>
            <person name="Yoshida S."/>
            <person name="Hiraga K."/>
            <person name="Takehana T."/>
            <person name="Taniguchi I."/>
            <person name="Yamaji H."/>
            <person name="Maeda Y."/>
            <person name="Toyohara K."/>
            <person name="Miyamoto K."/>
            <person name="Kimura Y."/>
            <person name="Oda K."/>
        </authorList>
    </citation>
    <scope>NUCLEOTIDE SEQUENCE [LARGE SCALE GENOMIC DNA]</scope>
    <source>
        <strain evidence="3">NBRC 110686 / TISTR 2288 / 201-F6</strain>
    </source>
</reference>
<keyword evidence="3" id="KW-1185">Reference proteome</keyword>
<sequence>MSAITPDFPKGSYIDGAEMPEDGYSSVQIEEAVEEMRARKDAAFLEATRRERERCARVCETLSEVARAEMLRQPAGSPARDRYFARREALMGAAVELRLGPPAVAGAPVAPTVALCAAMDMDPCPHDPALRCAGCPGGSMRGEI</sequence>
<proteinExistence type="predicted"/>
<gene>
    <name evidence="2" type="ORF">ISF6_3192</name>
</gene>
<reference evidence="2 3" key="2">
    <citation type="journal article" date="2016" name="Science">
        <title>A bacterium that degrades and assimilates poly(ethylene terephthalate).</title>
        <authorList>
            <person name="Yoshida S."/>
            <person name="Hiraga K."/>
            <person name="Takehana T."/>
            <person name="Taniguchi I."/>
            <person name="Yamaji H."/>
            <person name="Maeda Y."/>
            <person name="Toyohara K."/>
            <person name="Miyamoto K."/>
            <person name="Kimura Y."/>
            <person name="Oda K."/>
        </authorList>
    </citation>
    <scope>NUCLEOTIDE SEQUENCE [LARGE SCALE GENOMIC DNA]</scope>
    <source>
        <strain evidence="3">NBRC 110686 / TISTR 2288 / 201-F6</strain>
    </source>
</reference>
<evidence type="ECO:0000313" key="3">
    <source>
        <dbReference type="Proteomes" id="UP000037660"/>
    </source>
</evidence>
<dbReference type="AlphaFoldDB" id="A0A0K8P3Z5"/>
<dbReference type="RefSeq" id="WP_054021272.1">
    <property type="nucleotide sequence ID" value="NZ_BBYR01000045.1"/>
</dbReference>
<name>A0A0K8P3Z5_PISS1</name>
<evidence type="ECO:0000313" key="2">
    <source>
        <dbReference type="EMBL" id="GAP37337.1"/>
    </source>
</evidence>
<comment type="caution">
    <text evidence="2">The sequence shown here is derived from an EMBL/GenBank/DDBJ whole genome shotgun (WGS) entry which is preliminary data.</text>
</comment>
<dbReference type="Proteomes" id="UP000037660">
    <property type="component" value="Unassembled WGS sequence"/>
</dbReference>